<dbReference type="AlphaFoldDB" id="E1IET9"/>
<dbReference type="Pfam" id="PF00144">
    <property type="entry name" value="Beta-lactamase"/>
    <property type="match status" value="1"/>
</dbReference>
<evidence type="ECO:0000313" key="4">
    <source>
        <dbReference type="EMBL" id="EFO80304.1"/>
    </source>
</evidence>
<accession>E1IET9</accession>
<reference evidence="4 5" key="1">
    <citation type="journal article" date="2011" name="J. Bacteriol.">
        <title>Draft genome sequence of the anoxygenic filamentous phototrophic bacterium Oscillochloris trichoides subsp. DG-6.</title>
        <authorList>
            <person name="Kuznetsov B.B."/>
            <person name="Ivanovsky R.N."/>
            <person name="Keppen O.I."/>
            <person name="Sukhacheva M.V."/>
            <person name="Bumazhkin B.K."/>
            <person name="Patutina E.O."/>
            <person name="Beletsky A.V."/>
            <person name="Mardanov A.V."/>
            <person name="Baslerov R.V."/>
            <person name="Panteleeva A.N."/>
            <person name="Kolganova T.V."/>
            <person name="Ravin N.V."/>
            <person name="Skryabin K.G."/>
        </authorList>
    </citation>
    <scope>NUCLEOTIDE SEQUENCE [LARGE SCALE GENOMIC DNA]</scope>
    <source>
        <strain evidence="4 5">DG-6</strain>
    </source>
</reference>
<protein>
    <submittedName>
        <fullName evidence="4">Beta-lactamase</fullName>
    </submittedName>
</protein>
<dbReference type="InterPro" id="IPR001466">
    <property type="entry name" value="Beta-lactam-related"/>
</dbReference>
<dbReference type="Proteomes" id="UP000054010">
    <property type="component" value="Unassembled WGS sequence"/>
</dbReference>
<organism evidence="4 5">
    <name type="scientific">Oscillochloris trichoides DG-6</name>
    <dbReference type="NCBI Taxonomy" id="765420"/>
    <lineage>
        <taxon>Bacteria</taxon>
        <taxon>Bacillati</taxon>
        <taxon>Chloroflexota</taxon>
        <taxon>Chloroflexia</taxon>
        <taxon>Chloroflexales</taxon>
        <taxon>Chloroflexineae</taxon>
        <taxon>Oscillochloridaceae</taxon>
        <taxon>Oscillochloris</taxon>
    </lineage>
</organism>
<dbReference type="Gene3D" id="3.40.710.10">
    <property type="entry name" value="DD-peptidase/beta-lactamase superfamily"/>
    <property type="match status" value="1"/>
</dbReference>
<feature type="domain" description="Beta-lactamase-related" evidence="3">
    <location>
        <begin position="78"/>
        <end position="380"/>
    </location>
</feature>
<dbReference type="GO" id="GO:0016020">
    <property type="term" value="C:membrane"/>
    <property type="evidence" value="ECO:0007669"/>
    <property type="project" value="UniProtKB-SubCell"/>
</dbReference>
<dbReference type="eggNOG" id="COG1680">
    <property type="taxonomic scope" value="Bacteria"/>
</dbReference>
<dbReference type="EMBL" id="ADVR01000074">
    <property type="protein sequence ID" value="EFO80304.1"/>
    <property type="molecule type" value="Genomic_DNA"/>
</dbReference>
<evidence type="ECO:0000256" key="2">
    <source>
        <dbReference type="ARBA" id="ARBA00023136"/>
    </source>
</evidence>
<evidence type="ECO:0000313" key="5">
    <source>
        <dbReference type="Proteomes" id="UP000054010"/>
    </source>
</evidence>
<dbReference type="PANTHER" id="PTHR46825">
    <property type="entry name" value="D-ALANYL-D-ALANINE-CARBOXYPEPTIDASE/ENDOPEPTIDASE AMPH"/>
    <property type="match status" value="1"/>
</dbReference>
<sequence length="388" mass="41723">MLLTTCSVSRSTSNPYVVTSVAQPTVLPSVTPFPAGASMPSVATTAPLVAVLAPATAPALTPELQAIANEMDSYINLLTEQGSFSGSVLVAYKDQILVRRGYGLANQEENIPAEAQTRMRLASVSKPLTAIGVMQLVQAGKLNLRTSICTYLSDCPAAWGPITAHDLLAHTSGLQNYTDFTDFNQVETKPVSPSDLVARFRNLPLEFVPGAAYHYTNSNYVILGRMIEEISGQSYPDYMRDHLFIPLGMFNSGYDPGDASILGGTRGYIGIGSASIAIDTSNLYAAGGLYSTVDDLYLLAQALDEGNLLSPELFQQMYTPNFFNYGYGWKIEQRYGNTVIYHPGLMSGAVTYLGRYPDAELTVIVLSNNEGTNSIATADYLAGIVLGQ</sequence>
<dbReference type="PANTHER" id="PTHR46825:SF11">
    <property type="entry name" value="PENICILLIN-BINDING PROTEIN 4"/>
    <property type="match status" value="1"/>
</dbReference>
<comment type="subcellular location">
    <subcellularLocation>
        <location evidence="1">Membrane</location>
    </subcellularLocation>
</comment>
<comment type="caution">
    <text evidence="4">The sequence shown here is derived from an EMBL/GenBank/DDBJ whole genome shotgun (WGS) entry which is preliminary data.</text>
</comment>
<keyword evidence="2" id="KW-0472">Membrane</keyword>
<evidence type="ECO:0000259" key="3">
    <source>
        <dbReference type="Pfam" id="PF00144"/>
    </source>
</evidence>
<dbReference type="InterPro" id="IPR012338">
    <property type="entry name" value="Beta-lactam/transpept-like"/>
</dbReference>
<keyword evidence="5" id="KW-1185">Reference proteome</keyword>
<dbReference type="HOGENOM" id="CLU_020027_0_3_0"/>
<evidence type="ECO:0000256" key="1">
    <source>
        <dbReference type="ARBA" id="ARBA00004370"/>
    </source>
</evidence>
<dbReference type="STRING" id="765420.OSCT_1840"/>
<gene>
    <name evidence="4" type="ORF">OSCT_1840</name>
</gene>
<proteinExistence type="predicted"/>
<dbReference type="InterPro" id="IPR050491">
    <property type="entry name" value="AmpC-like"/>
</dbReference>
<name>E1IET9_9CHLR</name>
<dbReference type="SUPFAM" id="SSF56601">
    <property type="entry name" value="beta-lactamase/transpeptidase-like"/>
    <property type="match status" value="1"/>
</dbReference>